<dbReference type="RefSeq" id="XP_001314740.1">
    <property type="nucleotide sequence ID" value="XM_001314706.1"/>
</dbReference>
<sequence>MGRKKLINPRIIYFEKDSSIDGSGKLCYIGKRGQIDKIIPFENKLQLDLLLKSPIENTEDKVNFPKIELETDQLNKLNPAFAQENVVIQSTKLEQNTDHEEYAQNDDDPDSVPIIVESSITEPVIPISREYNTSTSQLY</sequence>
<keyword evidence="3" id="KW-1185">Reference proteome</keyword>
<dbReference type="AlphaFoldDB" id="A2EXW8"/>
<dbReference type="VEuPathDB" id="TrichDB:TVAG_020540"/>
<dbReference type="EMBL" id="DS113534">
    <property type="protein sequence ID" value="EAY02501.1"/>
    <property type="molecule type" value="Genomic_DNA"/>
</dbReference>
<dbReference type="InParanoid" id="A2EXW8"/>
<protein>
    <submittedName>
        <fullName evidence="2">Uncharacterized protein</fullName>
    </submittedName>
</protein>
<dbReference type="KEGG" id="tva:4760341"/>
<dbReference type="Proteomes" id="UP000001542">
    <property type="component" value="Unassembled WGS sequence"/>
</dbReference>
<proteinExistence type="predicted"/>
<organism evidence="2 3">
    <name type="scientific">Trichomonas vaginalis (strain ATCC PRA-98 / G3)</name>
    <dbReference type="NCBI Taxonomy" id="412133"/>
    <lineage>
        <taxon>Eukaryota</taxon>
        <taxon>Metamonada</taxon>
        <taxon>Parabasalia</taxon>
        <taxon>Trichomonadida</taxon>
        <taxon>Trichomonadidae</taxon>
        <taxon>Trichomonas</taxon>
    </lineage>
</organism>
<reference evidence="2" key="1">
    <citation type="submission" date="2006-10" db="EMBL/GenBank/DDBJ databases">
        <authorList>
            <person name="Amadeo P."/>
            <person name="Zhao Q."/>
            <person name="Wortman J."/>
            <person name="Fraser-Liggett C."/>
            <person name="Carlton J."/>
        </authorList>
    </citation>
    <scope>NUCLEOTIDE SEQUENCE</scope>
    <source>
        <strain evidence="2">G3</strain>
    </source>
</reference>
<evidence type="ECO:0000313" key="3">
    <source>
        <dbReference type="Proteomes" id="UP000001542"/>
    </source>
</evidence>
<gene>
    <name evidence="2" type="ORF">TVAG_020540</name>
</gene>
<feature type="region of interest" description="Disordered" evidence="1">
    <location>
        <begin position="93"/>
        <end position="112"/>
    </location>
</feature>
<evidence type="ECO:0000256" key="1">
    <source>
        <dbReference type="SAM" id="MobiDB-lite"/>
    </source>
</evidence>
<dbReference type="VEuPathDB" id="TrichDB:TVAGG3_0317990"/>
<name>A2EXW8_TRIV3</name>
<accession>A2EXW8</accession>
<evidence type="ECO:0000313" key="2">
    <source>
        <dbReference type="EMBL" id="EAY02501.1"/>
    </source>
</evidence>
<reference evidence="2" key="2">
    <citation type="journal article" date="2007" name="Science">
        <title>Draft genome sequence of the sexually transmitted pathogen Trichomonas vaginalis.</title>
        <authorList>
            <person name="Carlton J.M."/>
            <person name="Hirt R.P."/>
            <person name="Silva J.C."/>
            <person name="Delcher A.L."/>
            <person name="Schatz M."/>
            <person name="Zhao Q."/>
            <person name="Wortman J.R."/>
            <person name="Bidwell S.L."/>
            <person name="Alsmark U.C.M."/>
            <person name="Besteiro S."/>
            <person name="Sicheritz-Ponten T."/>
            <person name="Noel C.J."/>
            <person name="Dacks J.B."/>
            <person name="Foster P.G."/>
            <person name="Simillion C."/>
            <person name="Van de Peer Y."/>
            <person name="Miranda-Saavedra D."/>
            <person name="Barton G.J."/>
            <person name="Westrop G.D."/>
            <person name="Mueller S."/>
            <person name="Dessi D."/>
            <person name="Fiori P.L."/>
            <person name="Ren Q."/>
            <person name="Paulsen I."/>
            <person name="Zhang H."/>
            <person name="Bastida-Corcuera F.D."/>
            <person name="Simoes-Barbosa A."/>
            <person name="Brown M.T."/>
            <person name="Hayes R.D."/>
            <person name="Mukherjee M."/>
            <person name="Okumura C.Y."/>
            <person name="Schneider R."/>
            <person name="Smith A.J."/>
            <person name="Vanacova S."/>
            <person name="Villalvazo M."/>
            <person name="Haas B.J."/>
            <person name="Pertea M."/>
            <person name="Feldblyum T.V."/>
            <person name="Utterback T.R."/>
            <person name="Shu C.L."/>
            <person name="Osoegawa K."/>
            <person name="de Jong P.J."/>
            <person name="Hrdy I."/>
            <person name="Horvathova L."/>
            <person name="Zubacova Z."/>
            <person name="Dolezal P."/>
            <person name="Malik S.B."/>
            <person name="Logsdon J.M. Jr."/>
            <person name="Henze K."/>
            <person name="Gupta A."/>
            <person name="Wang C.C."/>
            <person name="Dunne R.L."/>
            <person name="Upcroft J.A."/>
            <person name="Upcroft P."/>
            <person name="White O."/>
            <person name="Salzberg S.L."/>
            <person name="Tang P."/>
            <person name="Chiu C.-H."/>
            <person name="Lee Y.-S."/>
            <person name="Embley T.M."/>
            <person name="Coombs G.H."/>
            <person name="Mottram J.C."/>
            <person name="Tachezy J."/>
            <person name="Fraser-Liggett C.M."/>
            <person name="Johnson P.J."/>
        </authorList>
    </citation>
    <scope>NUCLEOTIDE SEQUENCE [LARGE SCALE GENOMIC DNA]</scope>
    <source>
        <strain evidence="2">G3</strain>
    </source>
</reference>